<name>A0A1M7K481_RUMFL</name>
<evidence type="ECO:0000313" key="1">
    <source>
        <dbReference type="EMBL" id="SHM60058.1"/>
    </source>
</evidence>
<proteinExistence type="predicted"/>
<accession>A0A1M7K481</accession>
<organism evidence="1 2">
    <name type="scientific">Ruminococcus flavefaciens</name>
    <dbReference type="NCBI Taxonomy" id="1265"/>
    <lineage>
        <taxon>Bacteria</taxon>
        <taxon>Bacillati</taxon>
        <taxon>Bacillota</taxon>
        <taxon>Clostridia</taxon>
        <taxon>Eubacteriales</taxon>
        <taxon>Oscillospiraceae</taxon>
        <taxon>Ruminococcus</taxon>
    </lineage>
</organism>
<dbReference type="AlphaFoldDB" id="A0A1M7K481"/>
<dbReference type="EMBL" id="FRCT01000007">
    <property type="protein sequence ID" value="SHM60058.1"/>
    <property type="molecule type" value="Genomic_DNA"/>
</dbReference>
<sequence length="73" mass="8195">MLRSATIANSIIGKEDAWTAHSQICLAGTSDADPEHYFKSHSEGEEIRFVLDNDKAEREAVHMILISIVIRKK</sequence>
<dbReference type="OrthoDB" id="9802530at2"/>
<gene>
    <name evidence="1" type="ORF">SAMN04487860_10797</name>
</gene>
<evidence type="ECO:0000313" key="2">
    <source>
        <dbReference type="Proteomes" id="UP000184394"/>
    </source>
</evidence>
<reference evidence="1 2" key="1">
    <citation type="submission" date="2016-11" db="EMBL/GenBank/DDBJ databases">
        <authorList>
            <person name="Jaros S."/>
            <person name="Januszkiewicz K."/>
            <person name="Wedrychowicz H."/>
        </authorList>
    </citation>
    <scope>NUCLEOTIDE SEQUENCE [LARGE SCALE GENOMIC DNA]</scope>
    <source>
        <strain evidence="1 2">Y1</strain>
    </source>
</reference>
<dbReference type="Proteomes" id="UP000184394">
    <property type="component" value="Unassembled WGS sequence"/>
</dbReference>
<dbReference type="RefSeq" id="WP_072950851.1">
    <property type="nucleotide sequence ID" value="NZ_FRCT01000007.1"/>
</dbReference>
<protein>
    <submittedName>
        <fullName evidence="1">Uncharacterized protein</fullName>
    </submittedName>
</protein>